<dbReference type="EMBL" id="JBJKFK010000584">
    <property type="protein sequence ID" value="KAL3316197.1"/>
    <property type="molecule type" value="Genomic_DNA"/>
</dbReference>
<keyword evidence="11" id="KW-1185">Reference proteome</keyword>
<evidence type="ECO:0000256" key="7">
    <source>
        <dbReference type="ARBA" id="ARBA00023204"/>
    </source>
</evidence>
<evidence type="ECO:0000313" key="11">
    <source>
        <dbReference type="Proteomes" id="UP001626550"/>
    </source>
</evidence>
<dbReference type="Pfam" id="PF00817">
    <property type="entry name" value="IMS"/>
    <property type="match status" value="1"/>
</dbReference>
<evidence type="ECO:0000256" key="4">
    <source>
        <dbReference type="ARBA" id="ARBA00022723"/>
    </source>
</evidence>
<dbReference type="GO" id="GO:0016779">
    <property type="term" value="F:nucleotidyltransferase activity"/>
    <property type="evidence" value="ECO:0007669"/>
    <property type="project" value="UniProtKB-KW"/>
</dbReference>
<feature type="domain" description="UmuC" evidence="9">
    <location>
        <begin position="1"/>
        <end position="58"/>
    </location>
</feature>
<keyword evidence="2" id="KW-0808">Transferase</keyword>
<dbReference type="Gene3D" id="3.40.1170.60">
    <property type="match status" value="1"/>
</dbReference>
<dbReference type="SUPFAM" id="SSF56672">
    <property type="entry name" value="DNA/RNA polymerases"/>
    <property type="match status" value="1"/>
</dbReference>
<evidence type="ECO:0000256" key="8">
    <source>
        <dbReference type="ARBA" id="ARBA00023242"/>
    </source>
</evidence>
<accession>A0ABD2QAD1</accession>
<sequence length="85" mass="9409">MDCFYVQVEQRARPESKGKPCIVVQYNEWRGGGIIAASYEARSLGVGKGLRGDDAKEISSDIISFKVPEKNGKADLTKYAYFVVC</sequence>
<keyword evidence="4" id="KW-0479">Metal-binding</keyword>
<reference evidence="10 11" key="1">
    <citation type="submission" date="2024-11" db="EMBL/GenBank/DDBJ databases">
        <title>Adaptive evolution of stress response genes in parasites aligns with host niche diversity.</title>
        <authorList>
            <person name="Hahn C."/>
            <person name="Resl P."/>
        </authorList>
    </citation>
    <scope>NUCLEOTIDE SEQUENCE [LARGE SCALE GENOMIC DNA]</scope>
    <source>
        <strain evidence="10">EGGRZ-B1_66</strain>
        <tissue evidence="10">Body</tissue>
    </source>
</reference>
<evidence type="ECO:0000256" key="1">
    <source>
        <dbReference type="ARBA" id="ARBA00004123"/>
    </source>
</evidence>
<keyword evidence="6" id="KW-0460">Magnesium</keyword>
<dbReference type="InterPro" id="IPR052230">
    <property type="entry name" value="DNA_polymerase_eta"/>
</dbReference>
<dbReference type="InterPro" id="IPR001126">
    <property type="entry name" value="UmuC"/>
</dbReference>
<keyword evidence="8" id="KW-0539">Nucleus</keyword>
<evidence type="ECO:0000256" key="6">
    <source>
        <dbReference type="ARBA" id="ARBA00022842"/>
    </source>
</evidence>
<dbReference type="GO" id="GO:0005634">
    <property type="term" value="C:nucleus"/>
    <property type="evidence" value="ECO:0007669"/>
    <property type="project" value="UniProtKB-SubCell"/>
</dbReference>
<keyword evidence="7" id="KW-0234">DNA repair</keyword>
<evidence type="ECO:0000256" key="2">
    <source>
        <dbReference type="ARBA" id="ARBA00022679"/>
    </source>
</evidence>
<evidence type="ECO:0000256" key="3">
    <source>
        <dbReference type="ARBA" id="ARBA00022695"/>
    </source>
</evidence>
<comment type="caution">
    <text evidence="10">The sequence shown here is derived from an EMBL/GenBank/DDBJ whole genome shotgun (WGS) entry which is preliminary data.</text>
</comment>
<evidence type="ECO:0000259" key="9">
    <source>
        <dbReference type="PROSITE" id="PS50173"/>
    </source>
</evidence>
<dbReference type="Proteomes" id="UP001626550">
    <property type="component" value="Unassembled WGS sequence"/>
</dbReference>
<dbReference type="GO" id="GO:0046872">
    <property type="term" value="F:metal ion binding"/>
    <property type="evidence" value="ECO:0007669"/>
    <property type="project" value="UniProtKB-KW"/>
</dbReference>
<dbReference type="AlphaFoldDB" id="A0ABD2QAD1"/>
<proteinExistence type="predicted"/>
<gene>
    <name evidence="10" type="ORF">Ciccas_005158</name>
</gene>
<protein>
    <recommendedName>
        <fullName evidence="9">UmuC domain-containing protein</fullName>
    </recommendedName>
</protein>
<comment type="subcellular location">
    <subcellularLocation>
        <location evidence="1">Nucleus</location>
    </subcellularLocation>
</comment>
<dbReference type="PROSITE" id="PS50173">
    <property type="entry name" value="UMUC"/>
    <property type="match status" value="1"/>
</dbReference>
<evidence type="ECO:0000256" key="5">
    <source>
        <dbReference type="ARBA" id="ARBA00022763"/>
    </source>
</evidence>
<keyword evidence="3" id="KW-0548">Nucleotidyltransferase</keyword>
<name>A0ABD2QAD1_9PLAT</name>
<keyword evidence="5" id="KW-0227">DNA damage</keyword>
<dbReference type="PANTHER" id="PTHR45873:SF1">
    <property type="entry name" value="DNA POLYMERASE ETA"/>
    <property type="match status" value="1"/>
</dbReference>
<organism evidence="10 11">
    <name type="scientific">Cichlidogyrus casuarinus</name>
    <dbReference type="NCBI Taxonomy" id="1844966"/>
    <lineage>
        <taxon>Eukaryota</taxon>
        <taxon>Metazoa</taxon>
        <taxon>Spiralia</taxon>
        <taxon>Lophotrochozoa</taxon>
        <taxon>Platyhelminthes</taxon>
        <taxon>Monogenea</taxon>
        <taxon>Monopisthocotylea</taxon>
        <taxon>Dactylogyridea</taxon>
        <taxon>Ancyrocephalidae</taxon>
        <taxon>Cichlidogyrus</taxon>
    </lineage>
</organism>
<evidence type="ECO:0000313" key="10">
    <source>
        <dbReference type="EMBL" id="KAL3316197.1"/>
    </source>
</evidence>
<dbReference type="PANTHER" id="PTHR45873">
    <property type="entry name" value="DNA POLYMERASE ETA"/>
    <property type="match status" value="1"/>
</dbReference>
<dbReference type="InterPro" id="IPR043502">
    <property type="entry name" value="DNA/RNA_pol_sf"/>
</dbReference>
<dbReference type="FunFam" id="3.40.1170.60:FF:000003">
    <property type="entry name" value="DNA polymerase eta"/>
    <property type="match status" value="1"/>
</dbReference>
<dbReference type="GO" id="GO:0006281">
    <property type="term" value="P:DNA repair"/>
    <property type="evidence" value="ECO:0007669"/>
    <property type="project" value="UniProtKB-KW"/>
</dbReference>